<dbReference type="AlphaFoldDB" id="A0A0E0J5V9"/>
<evidence type="ECO:0000313" key="2">
    <source>
        <dbReference type="EnsemblPlants" id="ONIVA12G00510.2"/>
    </source>
</evidence>
<dbReference type="OMA" id="DSAGITC"/>
<organism evidence="2">
    <name type="scientific">Oryza nivara</name>
    <name type="common">Indian wild rice</name>
    <name type="synonym">Oryza sativa f. spontanea</name>
    <dbReference type="NCBI Taxonomy" id="4536"/>
    <lineage>
        <taxon>Eukaryota</taxon>
        <taxon>Viridiplantae</taxon>
        <taxon>Streptophyta</taxon>
        <taxon>Embryophyta</taxon>
        <taxon>Tracheophyta</taxon>
        <taxon>Spermatophyta</taxon>
        <taxon>Magnoliopsida</taxon>
        <taxon>Liliopsida</taxon>
        <taxon>Poales</taxon>
        <taxon>Poaceae</taxon>
        <taxon>BOP clade</taxon>
        <taxon>Oryzoideae</taxon>
        <taxon>Oryzeae</taxon>
        <taxon>Oryzinae</taxon>
        <taxon>Oryza</taxon>
    </lineage>
</organism>
<evidence type="ECO:0000313" key="3">
    <source>
        <dbReference type="Proteomes" id="UP000006591"/>
    </source>
</evidence>
<dbReference type="EnsemblPlants" id="ONIVA12G00510.2">
    <property type="protein sequence ID" value="ONIVA12G00510.2"/>
    <property type="gene ID" value="ONIVA12G00510"/>
</dbReference>
<reference evidence="2" key="1">
    <citation type="submission" date="2015-04" db="UniProtKB">
        <authorList>
            <consortium name="EnsemblPlants"/>
        </authorList>
    </citation>
    <scope>IDENTIFICATION</scope>
    <source>
        <strain evidence="2">SL10</strain>
    </source>
</reference>
<dbReference type="Proteomes" id="UP000006591">
    <property type="component" value="Chromosome 12"/>
</dbReference>
<accession>A0A0E0J5V9</accession>
<dbReference type="Gramene" id="ONIVA12G00510.2">
    <property type="protein sequence ID" value="ONIVA12G00510.2"/>
    <property type="gene ID" value="ONIVA12G00510"/>
</dbReference>
<dbReference type="eggNOG" id="ENOG502R7RJ">
    <property type="taxonomic scope" value="Eukaryota"/>
</dbReference>
<feature type="compositionally biased region" description="Basic residues" evidence="1">
    <location>
        <begin position="7"/>
        <end position="31"/>
    </location>
</feature>
<dbReference type="HOGENOM" id="CLU_049253_0_0_1"/>
<sequence>MAAVKRPGTRRRRRPRRGWSHRFPAPRRARRSGAELAGVERDGTELGQVRERAEALRSNRSGQGAAAAAPTHHLFLTQSQLDLMQPPLASHFRRHPSAAVAVAVAVAARRLNPSESSAADRGAVPGSRYVQGCGGPTTLLHVGPTCPSLLRLENSPHPRAQRPLLSSSLSLRQGSRNPLPVAAVRLLLLNTTTPSEPQLIGGYLLFLGVMPLPATPAYGAVHLPRHTGVSMDTSAEAIFVGPSPPVTADIEESLSDYTSMMEGWTKEHVLAARGLRNKVAPIRVEAMRLGIAADSAGITCFLDAFDECMKRVDLHLVTQKNSFQEFLGSPLQQTVPDTCAIVSSTKCVEVQHRREYETMHGTGSFPCNAAAPRKLRRACFCQKVWKPKKGARVGDVIDMIQRLGGARTTSAPAPAPYMLPVRSWQRHRWDVGGGLTADRIAELLDTRGPFIGTIWVCPWYDLFNSVEDEDLVYRSGCARSKVLQRLSKFCFGKDLVGCCALNTGSATDNSTYTSWITTRPLDRSDGFITVERINHLGDRHIRYPHSGVS</sequence>
<reference evidence="2" key="2">
    <citation type="submission" date="2018-04" db="EMBL/GenBank/DDBJ databases">
        <title>OnivRS2 (Oryza nivara Reference Sequence Version 2).</title>
        <authorList>
            <person name="Zhang J."/>
            <person name="Kudrna D."/>
            <person name="Lee S."/>
            <person name="Talag J."/>
            <person name="Rajasekar S."/>
            <person name="Welchert J."/>
            <person name="Hsing Y.-I."/>
            <person name="Wing R.A."/>
        </authorList>
    </citation>
    <scope>NUCLEOTIDE SEQUENCE [LARGE SCALE GENOMIC DNA]</scope>
    <source>
        <strain evidence="2">SL10</strain>
    </source>
</reference>
<evidence type="ECO:0000256" key="1">
    <source>
        <dbReference type="SAM" id="MobiDB-lite"/>
    </source>
</evidence>
<dbReference type="PANTHER" id="PTHR35360:SF3">
    <property type="entry name" value="OS07G0492700 PROTEIN"/>
    <property type="match status" value="1"/>
</dbReference>
<dbReference type="PANTHER" id="PTHR35360">
    <property type="entry name" value="OS01G0324125 PROTEIN-RELATED"/>
    <property type="match status" value="1"/>
</dbReference>
<name>A0A0E0J5V9_ORYNI</name>
<protein>
    <submittedName>
        <fullName evidence="2">Uncharacterized protein</fullName>
    </submittedName>
</protein>
<feature type="region of interest" description="Disordered" evidence="1">
    <location>
        <begin position="1"/>
        <end position="47"/>
    </location>
</feature>
<keyword evidence="3" id="KW-1185">Reference proteome</keyword>
<proteinExistence type="predicted"/>
<feature type="compositionally biased region" description="Basic and acidic residues" evidence="1">
    <location>
        <begin position="38"/>
        <end position="47"/>
    </location>
</feature>